<gene>
    <name evidence="3" type="ORF">IAA64_09580</name>
</gene>
<organism evidence="3 4">
    <name type="scientific">Candidatus Ornithocaccomicrobium faecavium</name>
    <dbReference type="NCBI Taxonomy" id="2840890"/>
    <lineage>
        <taxon>Bacteria</taxon>
        <taxon>Bacillati</taxon>
        <taxon>Bacillota</taxon>
        <taxon>Clostridia</taxon>
        <taxon>Candidatus Ornithocaccomicrobium</taxon>
    </lineage>
</organism>
<dbReference type="AlphaFoldDB" id="A0A9D1TCZ7"/>
<keyword evidence="2" id="KW-0472">Membrane</keyword>
<feature type="transmembrane region" description="Helical" evidence="2">
    <location>
        <begin position="254"/>
        <end position="274"/>
    </location>
</feature>
<feature type="transmembrane region" description="Helical" evidence="2">
    <location>
        <begin position="37"/>
        <end position="58"/>
    </location>
</feature>
<feature type="compositionally biased region" description="Basic and acidic residues" evidence="1">
    <location>
        <begin position="325"/>
        <end position="339"/>
    </location>
</feature>
<feature type="region of interest" description="Disordered" evidence="1">
    <location>
        <begin position="294"/>
        <end position="351"/>
    </location>
</feature>
<dbReference type="EMBL" id="DVOT01000170">
    <property type="protein sequence ID" value="HIV28211.1"/>
    <property type="molecule type" value="Genomic_DNA"/>
</dbReference>
<evidence type="ECO:0000256" key="2">
    <source>
        <dbReference type="SAM" id="Phobius"/>
    </source>
</evidence>
<evidence type="ECO:0000313" key="3">
    <source>
        <dbReference type="EMBL" id="HIV28211.1"/>
    </source>
</evidence>
<protein>
    <submittedName>
        <fullName evidence="3">YesL family protein</fullName>
    </submittedName>
</protein>
<feature type="transmembrane region" description="Helical" evidence="2">
    <location>
        <begin position="147"/>
        <end position="169"/>
    </location>
</feature>
<keyword evidence="2" id="KW-0812">Transmembrane</keyword>
<feature type="compositionally biased region" description="Acidic residues" evidence="1">
    <location>
        <begin position="299"/>
        <end position="310"/>
    </location>
</feature>
<comment type="caution">
    <text evidence="3">The sequence shown here is derived from an EMBL/GenBank/DDBJ whole genome shotgun (WGS) entry which is preliminary data.</text>
</comment>
<reference evidence="3" key="2">
    <citation type="journal article" date="2021" name="PeerJ">
        <title>Extensive microbial diversity within the chicken gut microbiome revealed by metagenomics and culture.</title>
        <authorList>
            <person name="Gilroy R."/>
            <person name="Ravi A."/>
            <person name="Getino M."/>
            <person name="Pursley I."/>
            <person name="Horton D.L."/>
            <person name="Alikhan N.F."/>
            <person name="Baker D."/>
            <person name="Gharbi K."/>
            <person name="Hall N."/>
            <person name="Watson M."/>
            <person name="Adriaenssens E.M."/>
            <person name="Foster-Nyarko E."/>
            <person name="Jarju S."/>
            <person name="Secka A."/>
            <person name="Antonio M."/>
            <person name="Oren A."/>
            <person name="Chaudhuri R.R."/>
            <person name="La Ragione R."/>
            <person name="Hildebrand F."/>
            <person name="Pallen M.J."/>
        </authorList>
    </citation>
    <scope>NUCLEOTIDE SEQUENCE</scope>
    <source>
        <strain evidence="3">CHK183-6373</strain>
    </source>
</reference>
<evidence type="ECO:0000256" key="1">
    <source>
        <dbReference type="SAM" id="MobiDB-lite"/>
    </source>
</evidence>
<reference evidence="3" key="1">
    <citation type="submission" date="2020-10" db="EMBL/GenBank/DDBJ databases">
        <authorList>
            <person name="Gilroy R."/>
        </authorList>
    </citation>
    <scope>NUCLEOTIDE SEQUENCE</scope>
    <source>
        <strain evidence="3">CHK183-6373</strain>
    </source>
</reference>
<feature type="transmembrane region" description="Helical" evidence="2">
    <location>
        <begin position="100"/>
        <end position="126"/>
    </location>
</feature>
<keyword evidence="2" id="KW-1133">Transmembrane helix</keyword>
<accession>A0A9D1TCZ7</accession>
<name>A0A9D1TCZ7_9FIRM</name>
<dbReference type="Proteomes" id="UP000886884">
    <property type="component" value="Unassembled WGS sequence"/>
</dbReference>
<feature type="transmembrane region" description="Helical" evidence="2">
    <location>
        <begin position="227"/>
        <end position="248"/>
    </location>
</feature>
<dbReference type="InterPro" id="IPR006938">
    <property type="entry name" value="DUF624"/>
</dbReference>
<feature type="transmembrane region" description="Helical" evidence="2">
    <location>
        <begin position="181"/>
        <end position="206"/>
    </location>
</feature>
<sequence length="351" mass="38950">MAGLFNSYYYGKAGKADFTVENLPKNRRELFFQTLRVRFSGIISVNLLFLVFCLPAIVWTGFNLLAILAASGLMAETAEGAEAALDASALQNTAGMLTTYLLGMVPCLGIAGIGSTGEMYVLRNWARDDHSFMFSDFKDAVKGNWKYGLLAGLINGLSLLLCYVAYMFYGNMATTNSVFFVIPQMFVVVCVVVWWMINMLIFPMMVTYDMKFGQLVRNCAIMVVARLPWSLLWLAVTALLPFILVMYIPYGIPIVAVLYLVIGFGLTGFIYASYANACFDRFLNPRIEGAPVNKGIYTDTDDDDDDEDDVPLPPRPDYSHPPVQRYEDLPKNGENKPETNSEDQPSGGEGA</sequence>
<proteinExistence type="predicted"/>
<dbReference type="Pfam" id="PF04854">
    <property type="entry name" value="DUF624"/>
    <property type="match status" value="1"/>
</dbReference>
<evidence type="ECO:0000313" key="4">
    <source>
        <dbReference type="Proteomes" id="UP000886884"/>
    </source>
</evidence>